<dbReference type="Pfam" id="PF00496">
    <property type="entry name" value="SBP_bac_5"/>
    <property type="match status" value="1"/>
</dbReference>
<dbReference type="SUPFAM" id="SSF53850">
    <property type="entry name" value="Periplasmic binding protein-like II"/>
    <property type="match status" value="1"/>
</dbReference>
<dbReference type="PROSITE" id="PS51257">
    <property type="entry name" value="PROKAR_LIPOPROTEIN"/>
    <property type="match status" value="1"/>
</dbReference>
<organism evidence="2 3">
    <name type="scientific">Nocardiopsis ansamitocini</name>
    <dbReference type="NCBI Taxonomy" id="1670832"/>
    <lineage>
        <taxon>Bacteria</taxon>
        <taxon>Bacillati</taxon>
        <taxon>Actinomycetota</taxon>
        <taxon>Actinomycetes</taxon>
        <taxon>Streptosporangiales</taxon>
        <taxon>Nocardiopsidaceae</taxon>
        <taxon>Nocardiopsis</taxon>
    </lineage>
</organism>
<dbReference type="PANTHER" id="PTHR30290">
    <property type="entry name" value="PERIPLASMIC BINDING COMPONENT OF ABC TRANSPORTER"/>
    <property type="match status" value="1"/>
</dbReference>
<dbReference type="EMBL" id="BSQG01000005">
    <property type="protein sequence ID" value="GLU48868.1"/>
    <property type="molecule type" value="Genomic_DNA"/>
</dbReference>
<feature type="domain" description="Solute-binding protein family 5" evidence="1">
    <location>
        <begin position="100"/>
        <end position="496"/>
    </location>
</feature>
<dbReference type="AlphaFoldDB" id="A0A9W6P8C3"/>
<evidence type="ECO:0000313" key="2">
    <source>
        <dbReference type="EMBL" id="GLU48868.1"/>
    </source>
</evidence>
<dbReference type="GO" id="GO:0015833">
    <property type="term" value="P:peptide transport"/>
    <property type="evidence" value="ECO:0007669"/>
    <property type="project" value="TreeGrafter"/>
</dbReference>
<dbReference type="Gene3D" id="3.40.190.10">
    <property type="entry name" value="Periplasmic binding protein-like II"/>
    <property type="match status" value="1"/>
</dbReference>
<accession>A0A9W6P8C3</accession>
<dbReference type="Gene3D" id="3.10.105.10">
    <property type="entry name" value="Dipeptide-binding Protein, Domain 3"/>
    <property type="match status" value="1"/>
</dbReference>
<evidence type="ECO:0000313" key="3">
    <source>
        <dbReference type="Proteomes" id="UP001165092"/>
    </source>
</evidence>
<dbReference type="RefSeq" id="WP_285760336.1">
    <property type="nucleotide sequence ID" value="NZ_BSQG01000005.1"/>
</dbReference>
<dbReference type="GO" id="GO:1904680">
    <property type="term" value="F:peptide transmembrane transporter activity"/>
    <property type="evidence" value="ECO:0007669"/>
    <property type="project" value="TreeGrafter"/>
</dbReference>
<dbReference type="InterPro" id="IPR030678">
    <property type="entry name" value="Peptide/Ni-bd"/>
</dbReference>
<keyword evidence="3" id="KW-1185">Reference proteome</keyword>
<dbReference type="CDD" id="cd08506">
    <property type="entry name" value="PBP2_clavulanate_OppA2"/>
    <property type="match status" value="1"/>
</dbReference>
<proteinExistence type="predicted"/>
<dbReference type="InterPro" id="IPR039424">
    <property type="entry name" value="SBP_5"/>
</dbReference>
<protein>
    <submittedName>
        <fullName evidence="2">Peptide ABC transporter substrate-binding protein</fullName>
    </submittedName>
</protein>
<reference evidence="2" key="1">
    <citation type="submission" date="2023-02" db="EMBL/GenBank/DDBJ databases">
        <title>Nocardiopsis ansamitocini NBRC 112285.</title>
        <authorList>
            <person name="Ichikawa N."/>
            <person name="Sato H."/>
            <person name="Tonouchi N."/>
        </authorList>
    </citation>
    <scope>NUCLEOTIDE SEQUENCE</scope>
    <source>
        <strain evidence="2">NBRC 112285</strain>
    </source>
</reference>
<dbReference type="GO" id="GO:0043190">
    <property type="term" value="C:ATP-binding cassette (ABC) transporter complex"/>
    <property type="evidence" value="ECO:0007669"/>
    <property type="project" value="InterPro"/>
</dbReference>
<dbReference type="GO" id="GO:0042597">
    <property type="term" value="C:periplasmic space"/>
    <property type="evidence" value="ECO:0007669"/>
    <property type="project" value="UniProtKB-ARBA"/>
</dbReference>
<comment type="caution">
    <text evidence="2">The sequence shown here is derived from an EMBL/GenBank/DDBJ whole genome shotgun (WGS) entry which is preliminary data.</text>
</comment>
<sequence>MNKRGLGSVAVATATVLLLGACGSVEEGSDVEDTYNFATEQVVNPSDATGGTLRFGYSDQIESTDPGNTYYGYNWNFTRFYARALMTYAPDVGTAGTAAVPDLAVDLPVPSDDGLSWTVKIHPGLKYEDGTEIVAEDIKYAVARSNYGEELLNGPKYFQELLADSDSYAGPYAGGDPLAGFGGIETPDDHTLVFKLKRPFADFPYILTEPQSAPVPVDTEEGKGELYQTRVLSSGPYKFAEDYQPGSGLHLVRNDQWDPATDPIRKALPDEITVEEELDPNEIDQRLMTGALDVDLGGNGLSPAAKGAAISDGQIKPRLDNPSTGAVRYAAINTQVEPLDDVACRQAIMFAADHDSLRRAWGGEIGGEIPTQFLPPTLAGHDATIDFYPSEDDKGDADLALEKLQECGEPDGFSTNIAVRSDRPAEVEAAQALQQSLERVGISTEIKEYPSSPFTKSYAGSPEYANSNDIGLTFYGWIPDWPTGYGVLYPLLYGGDNIRAQSNSNLSQLDDPDINRLLERSTETTDPDEQAAIYANVDRLVMENAAIVPAVFEKSVLYRPENLTNVYFHSGYAMYDFMALGTTNK</sequence>
<dbReference type="PANTHER" id="PTHR30290:SF83">
    <property type="entry name" value="ABC TRANSPORTER SUBSTRATE-BINDING PROTEIN"/>
    <property type="match status" value="1"/>
</dbReference>
<dbReference type="Proteomes" id="UP001165092">
    <property type="component" value="Unassembled WGS sequence"/>
</dbReference>
<dbReference type="InterPro" id="IPR000914">
    <property type="entry name" value="SBP_5_dom"/>
</dbReference>
<gene>
    <name evidence="2" type="ORF">Nans01_32190</name>
</gene>
<evidence type="ECO:0000259" key="1">
    <source>
        <dbReference type="Pfam" id="PF00496"/>
    </source>
</evidence>
<name>A0A9W6P8C3_9ACTN</name>
<dbReference type="PIRSF" id="PIRSF002741">
    <property type="entry name" value="MppA"/>
    <property type="match status" value="1"/>
</dbReference>